<organism evidence="1 2">
    <name type="scientific">Basidiobolus meristosporus CBS 931.73</name>
    <dbReference type="NCBI Taxonomy" id="1314790"/>
    <lineage>
        <taxon>Eukaryota</taxon>
        <taxon>Fungi</taxon>
        <taxon>Fungi incertae sedis</taxon>
        <taxon>Zoopagomycota</taxon>
        <taxon>Entomophthoromycotina</taxon>
        <taxon>Basidiobolomycetes</taxon>
        <taxon>Basidiobolales</taxon>
        <taxon>Basidiobolaceae</taxon>
        <taxon>Basidiobolus</taxon>
    </lineage>
</organism>
<evidence type="ECO:0000313" key="1">
    <source>
        <dbReference type="EMBL" id="ORX89609.1"/>
    </source>
</evidence>
<protein>
    <submittedName>
        <fullName evidence="1">Uncharacterized protein</fullName>
    </submittedName>
</protein>
<dbReference type="InParanoid" id="A0A1Y1XV28"/>
<evidence type="ECO:0000313" key="2">
    <source>
        <dbReference type="Proteomes" id="UP000193498"/>
    </source>
</evidence>
<gene>
    <name evidence="1" type="ORF">K493DRAFT_305618</name>
</gene>
<proteinExistence type="predicted"/>
<dbReference type="Proteomes" id="UP000193498">
    <property type="component" value="Unassembled WGS sequence"/>
</dbReference>
<comment type="caution">
    <text evidence="1">The sequence shown here is derived from an EMBL/GenBank/DDBJ whole genome shotgun (WGS) entry which is preliminary data.</text>
</comment>
<reference evidence="1 2" key="1">
    <citation type="submission" date="2016-07" db="EMBL/GenBank/DDBJ databases">
        <title>Pervasive Adenine N6-methylation of Active Genes in Fungi.</title>
        <authorList>
            <consortium name="DOE Joint Genome Institute"/>
            <person name="Mondo S.J."/>
            <person name="Dannebaum R.O."/>
            <person name="Kuo R.C."/>
            <person name="Labutti K."/>
            <person name="Haridas S."/>
            <person name="Kuo A."/>
            <person name="Salamov A."/>
            <person name="Ahrendt S.R."/>
            <person name="Lipzen A."/>
            <person name="Sullivan W."/>
            <person name="Andreopoulos W.B."/>
            <person name="Clum A."/>
            <person name="Lindquist E."/>
            <person name="Daum C."/>
            <person name="Ramamoorthy G.K."/>
            <person name="Gryganskyi A."/>
            <person name="Culley D."/>
            <person name="Magnuson J.K."/>
            <person name="James T.Y."/>
            <person name="O'Malley M.A."/>
            <person name="Stajich J.E."/>
            <person name="Spatafora J.W."/>
            <person name="Visel A."/>
            <person name="Grigoriev I.V."/>
        </authorList>
    </citation>
    <scope>NUCLEOTIDE SEQUENCE [LARGE SCALE GENOMIC DNA]</scope>
    <source>
        <strain evidence="1 2">CBS 931.73</strain>
    </source>
</reference>
<accession>A0A1Y1XV28</accession>
<dbReference type="EMBL" id="MCFE01000433">
    <property type="protein sequence ID" value="ORX89609.1"/>
    <property type="molecule type" value="Genomic_DNA"/>
</dbReference>
<sequence>MHLPEAKVLTQCVPHFGQGKVKECDHPHHLQGGSFPRTQPALHKLAFTHGPNSCVTSDFYRFGSLRYCVGGQDDCSILSWWGVTELRDLERQLVGVEVPPGQRCLSIYGATSIAYEADYQPYLATFEPANFHIKPHSKWVSVIGTHLWDGPSLTSTTGTEILWLHTERC</sequence>
<name>A0A1Y1XV28_9FUNG</name>
<keyword evidence="2" id="KW-1185">Reference proteome</keyword>
<dbReference type="AlphaFoldDB" id="A0A1Y1XV28"/>